<organism evidence="2 3">
    <name type="scientific">Photobacterium sanguinicancri</name>
    <dbReference type="NCBI Taxonomy" id="875932"/>
    <lineage>
        <taxon>Bacteria</taxon>
        <taxon>Pseudomonadati</taxon>
        <taxon>Pseudomonadota</taxon>
        <taxon>Gammaproteobacteria</taxon>
        <taxon>Vibrionales</taxon>
        <taxon>Vibrionaceae</taxon>
        <taxon>Photobacterium</taxon>
    </lineage>
</organism>
<evidence type="ECO:0000313" key="3">
    <source>
        <dbReference type="Proteomes" id="UP001170624"/>
    </source>
</evidence>
<accession>A0AAW7Y8L2</accession>
<evidence type="ECO:0000259" key="1">
    <source>
        <dbReference type="Pfam" id="PF07693"/>
    </source>
</evidence>
<sequence length="573" mass="65734">MSEQRVCDWSDEWSKRDQLDGDKVIETFPPDKLDRQKYAEFLTKFLANQGHDKAIGNKHNYVLNLNSEWGSGKTYFLRRWAEDLKEHYPVVYVDAWKQDYSDDPLMTVISSMIKQLREQAGKEEDDPVFKAPRKLIGLLKAAAPGIARGLTKRYLGIDPVEIMQAEDDEVIRSEDSEGKSIDMGFAASDAVKFLINEHDSKLQAIESLKTNVEQWVEAVVGSDQIKNEQESKRTYPAFVFIDELDRCRPNYAVEMLETIKHIFDISGVVFVIATDTEQLQHAVKAVYGEGFEARTYLGRFFNSRFSLKAPSFERLLDVHCQIEKLDEAYLNDRGVTIWPSNTDLDLTVSNITTILDAFELSARTALQVTERVIVILSNLSRGKSVDIVMLTVLLCIREKDEELFEQVITDTFSKQKNGEALPLSHHLSEKFSINNKEIKLHLEPLLLTDKLRIDSMNSFENKYPSGVYFCSLFDYLGKIFVPFFEVKYVENDDYVDYFPDEGIPLVSQLESDLNELLADTKCIDVRHDSEAGFKWLEYTHLETSLNQTTSPNYYKDLVELASALDWINSEDEA</sequence>
<dbReference type="InterPro" id="IPR027417">
    <property type="entry name" value="P-loop_NTPase"/>
</dbReference>
<evidence type="ECO:0000313" key="2">
    <source>
        <dbReference type="EMBL" id="MDO6544290.1"/>
    </source>
</evidence>
<dbReference type="Pfam" id="PF07693">
    <property type="entry name" value="KAP_NTPase"/>
    <property type="match status" value="1"/>
</dbReference>
<gene>
    <name evidence="2" type="ORF">Q4568_17250</name>
</gene>
<comment type="caution">
    <text evidence="2">The sequence shown here is derived from an EMBL/GenBank/DDBJ whole genome shotgun (WGS) entry which is preliminary data.</text>
</comment>
<dbReference type="Proteomes" id="UP001170624">
    <property type="component" value="Unassembled WGS sequence"/>
</dbReference>
<dbReference type="SUPFAM" id="SSF52540">
    <property type="entry name" value="P-loop containing nucleoside triphosphate hydrolases"/>
    <property type="match status" value="1"/>
</dbReference>
<name>A0AAW7Y8L2_9GAMM</name>
<dbReference type="InterPro" id="IPR011646">
    <property type="entry name" value="KAP_P-loop"/>
</dbReference>
<proteinExistence type="predicted"/>
<dbReference type="AlphaFoldDB" id="A0AAW7Y8L2"/>
<reference evidence="2" key="1">
    <citation type="submission" date="2023-07" db="EMBL/GenBank/DDBJ databases">
        <title>Genome content predicts the carbon catabolic preferences of heterotrophic bacteria.</title>
        <authorList>
            <person name="Gralka M."/>
        </authorList>
    </citation>
    <scope>NUCLEOTIDE SEQUENCE</scope>
    <source>
        <strain evidence="2">G2M05</strain>
    </source>
</reference>
<protein>
    <submittedName>
        <fullName evidence="2">P-loop NTPase fold protein</fullName>
    </submittedName>
</protein>
<feature type="domain" description="KAP NTPase" evidence="1">
    <location>
        <begin position="37"/>
        <end position="311"/>
    </location>
</feature>
<dbReference type="RefSeq" id="WP_303500683.1">
    <property type="nucleotide sequence ID" value="NZ_JAUOPU010000022.1"/>
</dbReference>
<dbReference type="EMBL" id="JAUOPU010000022">
    <property type="protein sequence ID" value="MDO6544290.1"/>
    <property type="molecule type" value="Genomic_DNA"/>
</dbReference>
<dbReference type="Gene3D" id="3.40.50.300">
    <property type="entry name" value="P-loop containing nucleotide triphosphate hydrolases"/>
    <property type="match status" value="1"/>
</dbReference>